<dbReference type="RefSeq" id="WP_347705068.1">
    <property type="nucleotide sequence ID" value="NZ_JBDPZD010000003.1"/>
</dbReference>
<dbReference type="PANTHER" id="PTHR12461:SF105">
    <property type="entry name" value="HYPOXIA-INDUCIBLE FACTOR 1-ALPHA INHIBITOR"/>
    <property type="match status" value="1"/>
</dbReference>
<dbReference type="SUPFAM" id="SSF51197">
    <property type="entry name" value="Clavaminate synthase-like"/>
    <property type="match status" value="1"/>
</dbReference>
<reference evidence="2 3" key="1">
    <citation type="submission" date="2024-05" db="EMBL/GenBank/DDBJ databases">
        <title>Roseateles sp. DJS-2-20 16S ribosomal RNA gene Genome sequencing and assembly.</title>
        <authorList>
            <person name="Woo H."/>
        </authorList>
    </citation>
    <scope>NUCLEOTIDE SEQUENCE [LARGE SCALE GENOMIC DNA]</scope>
    <source>
        <strain evidence="2 3">DJS-2-20</strain>
    </source>
</reference>
<accession>A0ABV0G3D7</accession>
<evidence type="ECO:0000313" key="2">
    <source>
        <dbReference type="EMBL" id="MEO3692246.1"/>
    </source>
</evidence>
<dbReference type="Pfam" id="PF13621">
    <property type="entry name" value="Cupin_8"/>
    <property type="match status" value="1"/>
</dbReference>
<comment type="caution">
    <text evidence="2">The sequence shown here is derived from an EMBL/GenBank/DDBJ whole genome shotgun (WGS) entry which is preliminary data.</text>
</comment>
<feature type="domain" description="JmjC" evidence="1">
    <location>
        <begin position="72"/>
        <end position="266"/>
    </location>
</feature>
<keyword evidence="3" id="KW-1185">Reference proteome</keyword>
<proteinExistence type="predicted"/>
<name>A0ABV0G3D7_9BURK</name>
<evidence type="ECO:0000259" key="1">
    <source>
        <dbReference type="PROSITE" id="PS51184"/>
    </source>
</evidence>
<dbReference type="InterPro" id="IPR041667">
    <property type="entry name" value="Cupin_8"/>
</dbReference>
<dbReference type="EMBL" id="JBDPZD010000003">
    <property type="protein sequence ID" value="MEO3692246.1"/>
    <property type="molecule type" value="Genomic_DNA"/>
</dbReference>
<dbReference type="Gene3D" id="2.60.120.650">
    <property type="entry name" value="Cupin"/>
    <property type="match status" value="1"/>
</dbReference>
<dbReference type="InterPro" id="IPR003347">
    <property type="entry name" value="JmjC_dom"/>
</dbReference>
<gene>
    <name evidence="2" type="ORF">ABDJ85_12255</name>
</gene>
<protein>
    <submittedName>
        <fullName evidence="2">Cupin-like domain-containing protein</fullName>
    </submittedName>
</protein>
<dbReference type="PANTHER" id="PTHR12461">
    <property type="entry name" value="HYPOXIA-INDUCIBLE FACTOR 1 ALPHA INHIBITOR-RELATED"/>
    <property type="match status" value="1"/>
</dbReference>
<dbReference type="SMART" id="SM00558">
    <property type="entry name" value="JmjC"/>
    <property type="match status" value="1"/>
</dbReference>
<organism evidence="2 3">
    <name type="scientific">Roseateles paludis</name>
    <dbReference type="NCBI Taxonomy" id="3145238"/>
    <lineage>
        <taxon>Bacteria</taxon>
        <taxon>Pseudomonadati</taxon>
        <taxon>Pseudomonadota</taxon>
        <taxon>Betaproteobacteria</taxon>
        <taxon>Burkholderiales</taxon>
        <taxon>Sphaerotilaceae</taxon>
        <taxon>Roseateles</taxon>
    </lineage>
</organism>
<evidence type="ECO:0000313" key="3">
    <source>
        <dbReference type="Proteomes" id="UP001495147"/>
    </source>
</evidence>
<dbReference type="PROSITE" id="PS51184">
    <property type="entry name" value="JMJC"/>
    <property type="match status" value="1"/>
</dbReference>
<dbReference type="Proteomes" id="UP001495147">
    <property type="component" value="Unassembled WGS sequence"/>
</dbReference>
<sequence length="331" mass="37424">MLERKGLSADALPVDVLQSTQPILMRGLVKDWPMVQAALVSEQAYCDYLRQFGAETKLSLWRAPPEAGGRFFYNPDFSGFNFHQLDCSFGALLDELLSHLDNPQPPCLYLGSTDLQRCFPALRAQNDLHCLQPHDPIASLWLSTRARVAIHYDLPDNVACVVSGQRRFTLLPPDQVGNLYIGPIDNTPAGQPISLVDAANPDFERFPRYREALKHAQIAEMEPGDAIFIPSQWWHGVESLGRINTLVNFWWRQTPAYMDSPVSALMMCLLTIRDLPPAQREAWRVLINHYVFEANDETAAHIPEHARGVLGALTEDKARFLRSVLLNRLKR</sequence>